<dbReference type="InterPro" id="IPR046357">
    <property type="entry name" value="PPIase_dom_sf"/>
</dbReference>
<evidence type="ECO:0000313" key="8">
    <source>
        <dbReference type="EMBL" id="GLQ94279.1"/>
    </source>
</evidence>
<evidence type="ECO:0000256" key="2">
    <source>
        <dbReference type="ARBA" id="ARBA00006577"/>
    </source>
</evidence>
<dbReference type="PANTHER" id="PTHR43811">
    <property type="entry name" value="FKBP-TYPE PEPTIDYL-PROLYL CIS-TRANS ISOMERASE FKPA"/>
    <property type="match status" value="1"/>
</dbReference>
<accession>A0ABQ5XVC4</accession>
<name>A0ABQ5XVC4_9GAMM</name>
<comment type="similarity">
    <text evidence="2 6">Belongs to the FKBP-type PPIase family.</text>
</comment>
<dbReference type="Gene3D" id="3.10.50.40">
    <property type="match status" value="1"/>
</dbReference>
<dbReference type="InterPro" id="IPR001179">
    <property type="entry name" value="PPIase_FKBP_dom"/>
</dbReference>
<protein>
    <recommendedName>
        <fullName evidence="6">Peptidyl-prolyl cis-trans isomerase</fullName>
        <ecNumber evidence="6">5.2.1.8</ecNumber>
    </recommendedName>
</protein>
<dbReference type="PROSITE" id="PS50059">
    <property type="entry name" value="FKBP_PPIASE"/>
    <property type="match status" value="1"/>
</dbReference>
<evidence type="ECO:0000256" key="3">
    <source>
        <dbReference type="ARBA" id="ARBA00023110"/>
    </source>
</evidence>
<evidence type="ECO:0000313" key="9">
    <source>
        <dbReference type="Proteomes" id="UP001156670"/>
    </source>
</evidence>
<dbReference type="PANTHER" id="PTHR43811:SF19">
    <property type="entry name" value="39 KDA FK506-BINDING NUCLEAR PROTEIN"/>
    <property type="match status" value="1"/>
</dbReference>
<sequence>MTFRFHALLSRRRKLPELFMPRPFTLLAVALLALGALGPQPARADDVTSMAIKDVVVGTGNTARDDSEVRINYTGWLYDAKAPDHHGAKIDSSYDSGRPLSFLVGSNEVVEGMDSGVRGMKVGGKRTIVIPSRMGYGRRGSPPDVPPNSGLVFDIELLEVH</sequence>
<comment type="catalytic activity">
    <reaction evidence="1 5 6">
        <text>[protein]-peptidylproline (omega=180) = [protein]-peptidylproline (omega=0)</text>
        <dbReference type="Rhea" id="RHEA:16237"/>
        <dbReference type="Rhea" id="RHEA-COMP:10747"/>
        <dbReference type="Rhea" id="RHEA-COMP:10748"/>
        <dbReference type="ChEBI" id="CHEBI:83833"/>
        <dbReference type="ChEBI" id="CHEBI:83834"/>
        <dbReference type="EC" id="5.2.1.8"/>
    </reaction>
</comment>
<dbReference type="Pfam" id="PF00254">
    <property type="entry name" value="FKBP_C"/>
    <property type="match status" value="1"/>
</dbReference>
<evidence type="ECO:0000256" key="6">
    <source>
        <dbReference type="RuleBase" id="RU003915"/>
    </source>
</evidence>
<dbReference type="Proteomes" id="UP001156670">
    <property type="component" value="Unassembled WGS sequence"/>
</dbReference>
<dbReference type="EMBL" id="BSOB01000037">
    <property type="protein sequence ID" value="GLQ94279.1"/>
    <property type="molecule type" value="Genomic_DNA"/>
</dbReference>
<evidence type="ECO:0000256" key="1">
    <source>
        <dbReference type="ARBA" id="ARBA00000971"/>
    </source>
</evidence>
<dbReference type="EC" id="5.2.1.8" evidence="6"/>
<evidence type="ECO:0000256" key="5">
    <source>
        <dbReference type="PROSITE-ProRule" id="PRU00277"/>
    </source>
</evidence>
<feature type="domain" description="PPIase FKBP-type" evidence="7">
    <location>
        <begin position="66"/>
        <end position="161"/>
    </location>
</feature>
<evidence type="ECO:0000259" key="7">
    <source>
        <dbReference type="PROSITE" id="PS50059"/>
    </source>
</evidence>
<proteinExistence type="inferred from homology"/>
<gene>
    <name evidence="8" type="ORF">GCM10007901_32300</name>
</gene>
<comment type="caution">
    <text evidence="8">The sequence shown here is derived from an EMBL/GenBank/DDBJ whole genome shotgun (WGS) entry which is preliminary data.</text>
</comment>
<keyword evidence="9" id="KW-1185">Reference proteome</keyword>
<dbReference type="SUPFAM" id="SSF54534">
    <property type="entry name" value="FKBP-like"/>
    <property type="match status" value="1"/>
</dbReference>
<organism evidence="8 9">
    <name type="scientific">Dyella acidisoli</name>
    <dbReference type="NCBI Taxonomy" id="1867834"/>
    <lineage>
        <taxon>Bacteria</taxon>
        <taxon>Pseudomonadati</taxon>
        <taxon>Pseudomonadota</taxon>
        <taxon>Gammaproteobacteria</taxon>
        <taxon>Lysobacterales</taxon>
        <taxon>Rhodanobacteraceae</taxon>
        <taxon>Dyella</taxon>
    </lineage>
</organism>
<reference evidence="9" key="1">
    <citation type="journal article" date="2019" name="Int. J. Syst. Evol. Microbiol.">
        <title>The Global Catalogue of Microorganisms (GCM) 10K type strain sequencing project: providing services to taxonomists for standard genome sequencing and annotation.</title>
        <authorList>
            <consortium name="The Broad Institute Genomics Platform"/>
            <consortium name="The Broad Institute Genome Sequencing Center for Infectious Disease"/>
            <person name="Wu L."/>
            <person name="Ma J."/>
        </authorList>
    </citation>
    <scope>NUCLEOTIDE SEQUENCE [LARGE SCALE GENOMIC DNA]</scope>
    <source>
        <strain evidence="9">NBRC 111980</strain>
    </source>
</reference>
<evidence type="ECO:0000256" key="4">
    <source>
        <dbReference type="ARBA" id="ARBA00023235"/>
    </source>
</evidence>
<keyword evidence="3 5" id="KW-0697">Rotamase</keyword>
<keyword evidence="4 5" id="KW-0413">Isomerase</keyword>